<evidence type="ECO:0000256" key="1">
    <source>
        <dbReference type="SAM" id="Coils"/>
    </source>
</evidence>
<gene>
    <name evidence="2" type="ORF">EUAN_12590</name>
</gene>
<reference evidence="2 3" key="1">
    <citation type="submission" date="2016-09" db="EMBL/GenBank/DDBJ databases">
        <title>Genome sequence of Eubacterium angustum.</title>
        <authorList>
            <person name="Poehlein A."/>
            <person name="Daniel R."/>
        </authorList>
    </citation>
    <scope>NUCLEOTIDE SEQUENCE [LARGE SCALE GENOMIC DNA]</scope>
    <source>
        <strain evidence="2 3">DSM 1989</strain>
    </source>
</reference>
<dbReference type="RefSeq" id="WP_071062794.1">
    <property type="nucleotide sequence ID" value="NZ_MKIE01000004.1"/>
</dbReference>
<comment type="caution">
    <text evidence="2">The sequence shown here is derived from an EMBL/GenBank/DDBJ whole genome shotgun (WGS) entry which is preliminary data.</text>
</comment>
<evidence type="ECO:0000313" key="2">
    <source>
        <dbReference type="EMBL" id="OHW62190.1"/>
    </source>
</evidence>
<dbReference type="EMBL" id="MKIE01000004">
    <property type="protein sequence ID" value="OHW62190.1"/>
    <property type="molecule type" value="Genomic_DNA"/>
</dbReference>
<name>A0A1S1V6Z3_9FIRM</name>
<proteinExistence type="predicted"/>
<dbReference type="AlphaFoldDB" id="A0A1S1V6Z3"/>
<accession>A0A1S1V6Z3</accession>
<organism evidence="2 3">
    <name type="scientific">Andreesenia angusta</name>
    <dbReference type="NCBI Taxonomy" id="39480"/>
    <lineage>
        <taxon>Bacteria</taxon>
        <taxon>Bacillati</taxon>
        <taxon>Bacillota</taxon>
        <taxon>Tissierellia</taxon>
        <taxon>Tissierellales</taxon>
        <taxon>Gottschalkiaceae</taxon>
        <taxon>Andreesenia</taxon>
    </lineage>
</organism>
<keyword evidence="1" id="KW-0175">Coiled coil</keyword>
<evidence type="ECO:0000313" key="3">
    <source>
        <dbReference type="Proteomes" id="UP000180254"/>
    </source>
</evidence>
<dbReference type="STRING" id="39480.EUAN_12590"/>
<protein>
    <submittedName>
        <fullName evidence="2">Uncharacterized protein</fullName>
    </submittedName>
</protein>
<keyword evidence="3" id="KW-1185">Reference proteome</keyword>
<feature type="coiled-coil region" evidence="1">
    <location>
        <begin position="57"/>
        <end position="84"/>
    </location>
</feature>
<sequence length="93" mass="10752">MIRVKEMDKMTLLGEEVKLGGKWIKIETEYGALILTEGQARELCIGLERTLYCEPTYDDLADEVIALVQKVEDLESELEGYREEPIRYVTVRI</sequence>
<dbReference type="Proteomes" id="UP000180254">
    <property type="component" value="Unassembled WGS sequence"/>
</dbReference>